<gene>
    <name evidence="2" type="ORF">B1B_08820</name>
</gene>
<proteinExistence type="predicted"/>
<reference evidence="2" key="1">
    <citation type="submission" date="2013-08" db="EMBL/GenBank/DDBJ databases">
        <authorList>
            <person name="Mendez C."/>
            <person name="Richter M."/>
            <person name="Ferrer M."/>
            <person name="Sanchez J."/>
        </authorList>
    </citation>
    <scope>NUCLEOTIDE SEQUENCE</scope>
</reference>
<dbReference type="InterPro" id="IPR005474">
    <property type="entry name" value="Transketolase_N"/>
</dbReference>
<dbReference type="Gene3D" id="3.40.50.970">
    <property type="match status" value="1"/>
</dbReference>
<dbReference type="Pfam" id="PF00456">
    <property type="entry name" value="Transketolase_N"/>
    <property type="match status" value="1"/>
</dbReference>
<dbReference type="GO" id="GO:0003863">
    <property type="term" value="F:branched-chain 2-oxo acid dehydrogenase activity"/>
    <property type="evidence" value="ECO:0007669"/>
    <property type="project" value="UniProtKB-EC"/>
</dbReference>
<dbReference type="InterPro" id="IPR033247">
    <property type="entry name" value="Transketolase_fam"/>
</dbReference>
<dbReference type="AlphaFoldDB" id="T1ALN6"/>
<comment type="caution">
    <text evidence="2">The sequence shown here is derived from an EMBL/GenBank/DDBJ whole genome shotgun (WGS) entry which is preliminary data.</text>
</comment>
<accession>T1ALN6</accession>
<organism evidence="2">
    <name type="scientific">mine drainage metagenome</name>
    <dbReference type="NCBI Taxonomy" id="410659"/>
    <lineage>
        <taxon>unclassified sequences</taxon>
        <taxon>metagenomes</taxon>
        <taxon>ecological metagenomes</taxon>
    </lineage>
</organism>
<dbReference type="GO" id="GO:0005829">
    <property type="term" value="C:cytosol"/>
    <property type="evidence" value="ECO:0007669"/>
    <property type="project" value="TreeGrafter"/>
</dbReference>
<dbReference type="InterPro" id="IPR029061">
    <property type="entry name" value="THDP-binding"/>
</dbReference>
<feature type="non-terminal residue" evidence="2">
    <location>
        <position position="73"/>
    </location>
</feature>
<feature type="domain" description="Transketolase N-terminal" evidence="1">
    <location>
        <begin position="5"/>
        <end position="69"/>
    </location>
</feature>
<evidence type="ECO:0000259" key="1">
    <source>
        <dbReference type="Pfam" id="PF00456"/>
    </source>
</evidence>
<dbReference type="PANTHER" id="PTHR43522">
    <property type="entry name" value="TRANSKETOLASE"/>
    <property type="match status" value="1"/>
</dbReference>
<dbReference type="GO" id="GO:0006098">
    <property type="term" value="P:pentose-phosphate shunt"/>
    <property type="evidence" value="ECO:0007669"/>
    <property type="project" value="TreeGrafter"/>
</dbReference>
<dbReference type="SUPFAM" id="SSF52518">
    <property type="entry name" value="Thiamin diphosphate-binding fold (THDP-binding)"/>
    <property type="match status" value="1"/>
</dbReference>
<dbReference type="PANTHER" id="PTHR43522:SF2">
    <property type="entry name" value="TRANSKETOLASE 1-RELATED"/>
    <property type="match status" value="1"/>
</dbReference>
<dbReference type="EC" id="1.2.4.4" evidence="2"/>
<feature type="non-terminal residue" evidence="2">
    <location>
        <position position="1"/>
    </location>
</feature>
<keyword evidence="2" id="KW-0560">Oxidoreductase</keyword>
<sequence>TLAAGTDITFSEDRAKRFEAYGWQTLHVSDGNDVDMISAALDEARAETARPTLIVVRTQIGYGSPEQDSFKAH</sequence>
<name>T1ALN6_9ZZZZ</name>
<dbReference type="EMBL" id="AUZY01005785">
    <property type="protein sequence ID" value="EQD57403.1"/>
    <property type="molecule type" value="Genomic_DNA"/>
</dbReference>
<reference evidence="2" key="2">
    <citation type="journal article" date="2014" name="ISME J.">
        <title>Microbial stratification in low pH oxic and suboxic macroscopic growths along an acid mine drainage.</title>
        <authorList>
            <person name="Mendez-Garcia C."/>
            <person name="Mesa V."/>
            <person name="Sprenger R.R."/>
            <person name="Richter M."/>
            <person name="Diez M.S."/>
            <person name="Solano J."/>
            <person name="Bargiela R."/>
            <person name="Golyshina O.V."/>
            <person name="Manteca A."/>
            <person name="Ramos J.L."/>
            <person name="Gallego J.R."/>
            <person name="Llorente I."/>
            <person name="Martins Dos Santos V.A."/>
            <person name="Jensen O.N."/>
            <person name="Pelaez A.I."/>
            <person name="Sanchez J."/>
            <person name="Ferrer M."/>
        </authorList>
    </citation>
    <scope>NUCLEOTIDE SEQUENCE</scope>
</reference>
<dbReference type="GO" id="GO:0004802">
    <property type="term" value="F:transketolase activity"/>
    <property type="evidence" value="ECO:0007669"/>
    <property type="project" value="TreeGrafter"/>
</dbReference>
<protein>
    <submittedName>
        <fullName evidence="2">Protein containing Transketolase</fullName>
        <ecNumber evidence="2">1.2.4.4</ecNumber>
    </submittedName>
</protein>
<evidence type="ECO:0000313" key="2">
    <source>
        <dbReference type="EMBL" id="EQD57403.1"/>
    </source>
</evidence>